<feature type="binding site" evidence="8">
    <location>
        <position position="388"/>
    </location>
    <ligand>
        <name>Zn(2+)</name>
        <dbReference type="ChEBI" id="CHEBI:29105"/>
        <note>catalytic</note>
    </ligand>
</feature>
<feature type="transmembrane region" description="Helical" evidence="9">
    <location>
        <begin position="354"/>
        <end position="375"/>
    </location>
</feature>
<dbReference type="EC" id="3.4.24.84" evidence="9"/>
<dbReference type="GO" id="GO:0071586">
    <property type="term" value="P:CAAX-box protein processing"/>
    <property type="evidence" value="ECO:0007669"/>
    <property type="project" value="UniProtKB-UniRule"/>
</dbReference>
<keyword evidence="9" id="KW-0812">Transmembrane</keyword>
<feature type="active site" evidence="7">
    <location>
        <position position="308"/>
    </location>
</feature>
<dbReference type="CDD" id="cd07343">
    <property type="entry name" value="M48A_Zmpste24p_like"/>
    <property type="match status" value="1"/>
</dbReference>
<dbReference type="PANTHER" id="PTHR10120">
    <property type="entry name" value="CAAX PRENYL PROTEASE 1"/>
    <property type="match status" value="1"/>
</dbReference>
<evidence type="ECO:0000256" key="8">
    <source>
        <dbReference type="PIRSR" id="PIRSR627057-2"/>
    </source>
</evidence>
<dbReference type="Proteomes" id="UP000504634">
    <property type="component" value="Unplaced"/>
</dbReference>
<feature type="transmembrane region" description="Helical" evidence="9">
    <location>
        <begin position="322"/>
        <end position="342"/>
    </location>
</feature>
<proteinExistence type="inferred from homology"/>
<keyword evidence="12" id="KW-1185">Reference proteome</keyword>
<keyword evidence="1 9" id="KW-0645">Protease</keyword>
<dbReference type="Pfam" id="PF01435">
    <property type="entry name" value="Peptidase_M48"/>
    <property type="match status" value="1"/>
</dbReference>
<comment type="cofactor">
    <cofactor evidence="8 9">
        <name>Zn(2+)</name>
        <dbReference type="ChEBI" id="CHEBI:29105"/>
    </cofactor>
    <text evidence="8 9">Binds 1 zinc ion per subunit.</text>
</comment>
<feature type="domain" description="Peptidase M48" evidence="10">
    <location>
        <begin position="223"/>
        <end position="445"/>
    </location>
</feature>
<feature type="binding site" evidence="8">
    <location>
        <position position="307"/>
    </location>
    <ligand>
        <name>Zn(2+)</name>
        <dbReference type="ChEBI" id="CHEBI:29105"/>
        <note>catalytic</note>
    </ligand>
</feature>
<reference evidence="13" key="1">
    <citation type="submission" date="2025-08" db="UniProtKB">
        <authorList>
            <consortium name="RefSeq"/>
        </authorList>
    </citation>
    <scope>IDENTIFICATION</scope>
    <source>
        <strain evidence="13">11010-0011.00</strain>
        <tissue evidence="13">Whole body</tissue>
    </source>
</reference>
<evidence type="ECO:0000256" key="9">
    <source>
        <dbReference type="RuleBase" id="RU366005"/>
    </source>
</evidence>
<dbReference type="OrthoDB" id="360839at2759"/>
<feature type="binding site" evidence="8">
    <location>
        <position position="311"/>
    </location>
    <ligand>
        <name>Zn(2+)</name>
        <dbReference type="ChEBI" id="CHEBI:29105"/>
        <note>catalytic</note>
    </ligand>
</feature>
<evidence type="ECO:0000256" key="6">
    <source>
        <dbReference type="ARBA" id="ARBA00044456"/>
    </source>
</evidence>
<evidence type="ECO:0000256" key="1">
    <source>
        <dbReference type="ARBA" id="ARBA00022670"/>
    </source>
</evidence>
<organism evidence="12 13">
    <name type="scientific">Drosophila lebanonensis</name>
    <name type="common">Fruit fly</name>
    <name type="synonym">Scaptodrosophila lebanonensis</name>
    <dbReference type="NCBI Taxonomy" id="7225"/>
    <lineage>
        <taxon>Eukaryota</taxon>
        <taxon>Metazoa</taxon>
        <taxon>Ecdysozoa</taxon>
        <taxon>Arthropoda</taxon>
        <taxon>Hexapoda</taxon>
        <taxon>Insecta</taxon>
        <taxon>Pterygota</taxon>
        <taxon>Neoptera</taxon>
        <taxon>Endopterygota</taxon>
        <taxon>Diptera</taxon>
        <taxon>Brachycera</taxon>
        <taxon>Muscomorpha</taxon>
        <taxon>Ephydroidea</taxon>
        <taxon>Drosophilidae</taxon>
        <taxon>Scaptodrosophila</taxon>
    </lineage>
</organism>
<keyword evidence="2 8" id="KW-0479">Metal-binding</keyword>
<comment type="similarity">
    <text evidence="9">Belongs to the peptidase M48A family.</text>
</comment>
<feature type="transmembrane region" description="Helical" evidence="9">
    <location>
        <begin position="69"/>
        <end position="92"/>
    </location>
</feature>
<feature type="transmembrane region" description="Helical" evidence="9">
    <location>
        <begin position="12"/>
        <end position="32"/>
    </location>
</feature>
<dbReference type="GO" id="GO:0005789">
    <property type="term" value="C:endoplasmic reticulum membrane"/>
    <property type="evidence" value="ECO:0007669"/>
    <property type="project" value="UniProtKB-SubCell"/>
</dbReference>
<dbReference type="AlphaFoldDB" id="A0A6J2U849"/>
<comment type="subcellular location">
    <subcellularLocation>
        <location evidence="9">Endoplasmic reticulum membrane</location>
        <topology evidence="9">Multi-pass membrane protein</topology>
    </subcellularLocation>
</comment>
<feature type="transmembrane region" description="Helical" evidence="9">
    <location>
        <begin position="186"/>
        <end position="215"/>
    </location>
</feature>
<dbReference type="InterPro" id="IPR027057">
    <property type="entry name" value="CAXX_Prtase_1"/>
</dbReference>
<name>A0A6J2U849_DROLE</name>
<evidence type="ECO:0000313" key="12">
    <source>
        <dbReference type="Proteomes" id="UP000504634"/>
    </source>
</evidence>
<comment type="catalytic activity">
    <reaction evidence="6 9">
        <text>Hydrolyzes the peptide bond -P2-(S-farnesyl or geranylgeranyl)C-P1'-P2'-P3'-COOH where P1' and P2' are amino acids with aliphatic side chains and P3' is any C-terminal residue.</text>
        <dbReference type="EC" id="3.4.24.84"/>
    </reaction>
</comment>
<dbReference type="InterPro" id="IPR032456">
    <property type="entry name" value="Peptidase_M48_N"/>
</dbReference>
<gene>
    <name evidence="13" type="primary">LOC115631170</name>
</gene>
<dbReference type="Gene3D" id="3.30.2010.10">
    <property type="entry name" value="Metalloproteases ('zincins'), catalytic domain"/>
    <property type="match status" value="1"/>
</dbReference>
<feature type="active site" description="Proton donor" evidence="7">
    <location>
        <position position="392"/>
    </location>
</feature>
<evidence type="ECO:0000259" key="11">
    <source>
        <dbReference type="Pfam" id="PF16491"/>
    </source>
</evidence>
<feature type="transmembrane region" description="Helical" evidence="9">
    <location>
        <begin position="112"/>
        <end position="135"/>
    </location>
</feature>
<dbReference type="GO" id="GO:0046872">
    <property type="term" value="F:metal ion binding"/>
    <property type="evidence" value="ECO:0007669"/>
    <property type="project" value="UniProtKB-UniRule"/>
</dbReference>
<keyword evidence="9" id="KW-1133">Transmembrane helix</keyword>
<evidence type="ECO:0000256" key="2">
    <source>
        <dbReference type="ARBA" id="ARBA00022723"/>
    </source>
</evidence>
<evidence type="ECO:0000256" key="7">
    <source>
        <dbReference type="PIRSR" id="PIRSR627057-1"/>
    </source>
</evidence>
<keyword evidence="9" id="KW-0256">Endoplasmic reticulum</keyword>
<dbReference type="GeneID" id="115631170"/>
<keyword evidence="5 9" id="KW-0482">Metalloprotease</keyword>
<dbReference type="GO" id="GO:0004222">
    <property type="term" value="F:metalloendopeptidase activity"/>
    <property type="evidence" value="ECO:0007669"/>
    <property type="project" value="UniProtKB-UniRule"/>
</dbReference>
<keyword evidence="4 8" id="KW-0862">Zinc</keyword>
<evidence type="ECO:0000256" key="5">
    <source>
        <dbReference type="ARBA" id="ARBA00023049"/>
    </source>
</evidence>
<dbReference type="RefSeq" id="XP_030383723.1">
    <property type="nucleotide sequence ID" value="XM_030527863.1"/>
</dbReference>
<evidence type="ECO:0000256" key="3">
    <source>
        <dbReference type="ARBA" id="ARBA00022801"/>
    </source>
</evidence>
<evidence type="ECO:0000313" key="13">
    <source>
        <dbReference type="RefSeq" id="XP_030383723.1"/>
    </source>
</evidence>
<evidence type="ECO:0000256" key="4">
    <source>
        <dbReference type="ARBA" id="ARBA00022833"/>
    </source>
</evidence>
<dbReference type="CTD" id="36907"/>
<dbReference type="FunFam" id="3.30.2010.10:FF:000010">
    <property type="entry name" value="M48 family peptidase"/>
    <property type="match status" value="1"/>
</dbReference>
<keyword evidence="9" id="KW-0472">Membrane</keyword>
<keyword evidence="3 9" id="KW-0378">Hydrolase</keyword>
<sequence>MSAYFWNNPTTILFAILAVLILDNLWSMYLLLREIAVVTETRKVPDVLRQYLPQEIFNRMRAYKLHKSWFSLVNTFIFVLVFGCLELFFGFYAVVWYVASKCAFAKWMQQELFISVIYVLLLGIYLTLKALPGALYERFCIPKLHKRRKVSLARRICGEICDTVVAVVTIVLVVMVIVSLCLALGIYSFVGLFCLSCVMTVLLILLMPVIIIPCIGKRVPFENMPLKADLEKLTESIGFPFRQVYLIKVNDPNTGSNAFFYGSCCLKRIVIFDTVLYNRGLKDTSLLEPDQIGKGLINSQVVAVVAHELGHWHHGHFYKAIIMFKVHVLITLLLFGICYPHGPIYQAVGFEKGVQPVLAGFIIIFGFVLTPYMTFSNFFMLSVTRYFEYQADEFAFELGYARDLRHALLKLYADNLSFPISDSCYASWRHTHPTMLDRLRTLEELETGMAWTV</sequence>
<evidence type="ECO:0000259" key="10">
    <source>
        <dbReference type="Pfam" id="PF01435"/>
    </source>
</evidence>
<feature type="domain" description="CAAX prenyl protease 1 N-terminal" evidence="11">
    <location>
        <begin position="35"/>
        <end position="217"/>
    </location>
</feature>
<dbReference type="Pfam" id="PF16491">
    <property type="entry name" value="Peptidase_M48_N"/>
    <property type="match status" value="1"/>
</dbReference>
<feature type="transmembrane region" description="Helical" evidence="9">
    <location>
        <begin position="156"/>
        <end position="180"/>
    </location>
</feature>
<accession>A0A6J2U849</accession>
<protein>
    <recommendedName>
        <fullName evidence="9">CAAX prenyl protease</fullName>
        <ecNumber evidence="9">3.4.24.84</ecNumber>
    </recommendedName>
</protein>
<dbReference type="InterPro" id="IPR001915">
    <property type="entry name" value="Peptidase_M48"/>
</dbReference>
<comment type="function">
    <text evidence="9">Proteolytically removes the C-terminal three residues of farnesylated proteins.</text>
</comment>